<feature type="domain" description="EamA" evidence="9">
    <location>
        <begin position="285"/>
        <end position="426"/>
    </location>
</feature>
<comment type="similarity">
    <text evidence="2">Belongs to the SLC35F solute transporter family.</text>
</comment>
<dbReference type="InterPro" id="IPR000620">
    <property type="entry name" value="EamA_dom"/>
</dbReference>
<evidence type="ECO:0000256" key="3">
    <source>
        <dbReference type="ARBA" id="ARBA00022692"/>
    </source>
</evidence>
<feature type="transmembrane region" description="Helical" evidence="8">
    <location>
        <begin position="66"/>
        <end position="86"/>
    </location>
</feature>
<feature type="transmembrane region" description="Helical" evidence="8">
    <location>
        <begin position="354"/>
        <end position="374"/>
    </location>
</feature>
<evidence type="ECO:0000256" key="1">
    <source>
        <dbReference type="ARBA" id="ARBA00004141"/>
    </source>
</evidence>
<evidence type="ECO:0000256" key="2">
    <source>
        <dbReference type="ARBA" id="ARBA00007863"/>
    </source>
</evidence>
<keyword evidence="3 8" id="KW-0812">Transmembrane</keyword>
<accession>A0A195BBE9</accession>
<keyword evidence="4 8" id="KW-1133">Transmembrane helix</keyword>
<feature type="transmembrane region" description="Helical" evidence="8">
    <location>
        <begin position="258"/>
        <end position="278"/>
    </location>
</feature>
<feature type="transmembrane region" description="Helical" evidence="8">
    <location>
        <begin position="227"/>
        <end position="246"/>
    </location>
</feature>
<protein>
    <recommendedName>
        <fullName evidence="6">Solute carrier family 35 member F5</fullName>
    </recommendedName>
</protein>
<feature type="transmembrane region" description="Helical" evidence="8">
    <location>
        <begin position="197"/>
        <end position="215"/>
    </location>
</feature>
<evidence type="ECO:0000256" key="8">
    <source>
        <dbReference type="SAM" id="Phobius"/>
    </source>
</evidence>
<keyword evidence="5 8" id="KW-0472">Membrane</keyword>
<feature type="region of interest" description="Disordered" evidence="7">
    <location>
        <begin position="875"/>
        <end position="896"/>
    </location>
</feature>
<name>A0A195BBE9_9HYME</name>
<evidence type="ECO:0000256" key="5">
    <source>
        <dbReference type="ARBA" id="ARBA00023136"/>
    </source>
</evidence>
<evidence type="ECO:0000256" key="7">
    <source>
        <dbReference type="SAM" id="MobiDB-lite"/>
    </source>
</evidence>
<feature type="transmembrane region" description="Helical" evidence="8">
    <location>
        <begin position="1112"/>
        <end position="1135"/>
    </location>
</feature>
<evidence type="ECO:0000259" key="9">
    <source>
        <dbReference type="Pfam" id="PF00892"/>
    </source>
</evidence>
<feature type="transmembrane region" description="Helical" evidence="8">
    <location>
        <begin position="284"/>
        <end position="304"/>
    </location>
</feature>
<organism evidence="10 11">
    <name type="scientific">Atta colombica</name>
    <dbReference type="NCBI Taxonomy" id="520822"/>
    <lineage>
        <taxon>Eukaryota</taxon>
        <taxon>Metazoa</taxon>
        <taxon>Ecdysozoa</taxon>
        <taxon>Arthropoda</taxon>
        <taxon>Hexapoda</taxon>
        <taxon>Insecta</taxon>
        <taxon>Pterygota</taxon>
        <taxon>Neoptera</taxon>
        <taxon>Endopterygota</taxon>
        <taxon>Hymenoptera</taxon>
        <taxon>Apocrita</taxon>
        <taxon>Aculeata</taxon>
        <taxon>Formicoidea</taxon>
        <taxon>Formicidae</taxon>
        <taxon>Myrmicinae</taxon>
        <taxon>Atta</taxon>
    </lineage>
</organism>
<feature type="transmembrane region" description="Helical" evidence="8">
    <location>
        <begin position="410"/>
        <end position="431"/>
    </location>
</feature>
<feature type="transmembrane region" description="Helical" evidence="8">
    <location>
        <begin position="381"/>
        <end position="398"/>
    </location>
</feature>
<evidence type="ECO:0000313" key="11">
    <source>
        <dbReference type="Proteomes" id="UP000078540"/>
    </source>
</evidence>
<dbReference type="PANTHER" id="PTHR23051">
    <property type="entry name" value="SOLUTE CARRIER FAMILY 35, MEMBER F5"/>
    <property type="match status" value="1"/>
</dbReference>
<feature type="transmembrane region" description="Helical" evidence="8">
    <location>
        <begin position="316"/>
        <end position="342"/>
    </location>
</feature>
<dbReference type="PANTHER" id="PTHR23051:SF0">
    <property type="entry name" value="SOLUTE CARRIER FAMILY 35 MEMBER F5"/>
    <property type="match status" value="1"/>
</dbReference>
<dbReference type="AlphaFoldDB" id="A0A195BBE9"/>
<dbReference type="SUPFAM" id="SSF103481">
    <property type="entry name" value="Multidrug resistance efflux transporter EmrE"/>
    <property type="match status" value="1"/>
</dbReference>
<feature type="compositionally biased region" description="Basic and acidic residues" evidence="7">
    <location>
        <begin position="878"/>
        <end position="896"/>
    </location>
</feature>
<dbReference type="GO" id="GO:0016020">
    <property type="term" value="C:membrane"/>
    <property type="evidence" value="ECO:0007669"/>
    <property type="project" value="UniProtKB-SubCell"/>
</dbReference>
<evidence type="ECO:0000256" key="6">
    <source>
        <dbReference type="ARBA" id="ARBA00040744"/>
    </source>
</evidence>
<keyword evidence="11" id="KW-1185">Reference proteome</keyword>
<evidence type="ECO:0000256" key="4">
    <source>
        <dbReference type="ARBA" id="ARBA00022989"/>
    </source>
</evidence>
<gene>
    <name evidence="10" type="ORF">ALC53_07938</name>
</gene>
<sequence>MSCSVELRQRRQQGMAEDPHKLAAMMNKSQRLVLGLLVLLLVDIIWVSSSELTKYIYRDETFERPFFSTYVRTSMFTFYLLGLCFWPPWREQCNKPATYMFIDPNVEDDNFYSEANTSLSDPTFVPIKTPDHCDRSSGTESDDSSIRSVRFSKLAEVRHMSESDATEALLARLSYQASVRAGEQARRQANKFSVQKVAKIALMFCLFWFMANYTYQMSLEQTPARIVTVLSSTSSLFTLFLAASFPSNGGDKFTLSKLAAVIVSIFGLVLVGISDLTIESNNMSTGIILALVSAFFYAAYIVFLKRKVDHEDKMDIPMFFGFVGIFNLTLLWPLFFILHYGHWEEFEWPNSHQWTFLIINGLIGTVLSQVLWLWGCFLTSSLVATMAVSLTMPMSMVADVLLKKVEYPCIFYLGSIPMLLAFLTVSLLSYYDNWDPVMDLIKRFFIWICRKNNRSTRHLKSRLNQECEAITQIPKRIPGCFDPRFRRQQISRQKAEKPDEFYITKNEQTPELDTRITQKIEKLENTSQETSESVNDYVPACHNVDHLLNVTKSANKMTDYSIGEQSILETKQNCPTLQYATNERYDVRSRFPQEQNQETNRPLFLMVNEKRIHALPINPVNIETVSSSVQSLQCYSVQIPVVAYRDTPLQISSMLTQMEKDVNMPSVCQNDSVKGREIVGNVCTESMKSISSMHSFKESKNEKYSLDNIEHYNAKSNDDISKNKSISKNCEGHHTSERKIGVKKNVASLNQDITKNIMLDNDRCENFDELNNAVDVNDKSLSYSNLNIAARSKNFVDQSYVIDSCISNGEKNEREMLKPSERNMTKARIYSCIDTGIQKLAHYAKDNRGNAVKSSTNVINDKILDKSLAFSQVDDKEEYSKSNMKKESKKEKHEEEELRINVKRKTVPMNLSKKAKSFLRKKSRFAITDSDCTLILPGYRGIKGKRYKKSRGRSKISQSLHGRNGINSTNSILVKYNASKQDRINSRSLTNLRMRNSFEKPSSIPLETQELLNKSYWEYYWKLRCKIKPDNAKEKDECLNEHLPESQTLRQCSVLSCMINTALRDSTRATGDERVSSNPNMTSVAQESVSALPMLVKKIQRKRMKRASKRLFGLRAIALLCIAMYVAVIFLPMMYDYFFDDEEYDDENTNYIELIFQYITSSFGEALDGIIDVLNTIFLWPVRFDRKR</sequence>
<dbReference type="Pfam" id="PF00892">
    <property type="entry name" value="EamA"/>
    <property type="match status" value="1"/>
</dbReference>
<dbReference type="InterPro" id="IPR037185">
    <property type="entry name" value="EmrE-like"/>
</dbReference>
<comment type="subcellular location">
    <subcellularLocation>
        <location evidence="1">Membrane</location>
        <topology evidence="1">Multi-pass membrane protein</topology>
    </subcellularLocation>
</comment>
<proteinExistence type="inferred from homology"/>
<reference evidence="10 11" key="1">
    <citation type="submission" date="2015-09" db="EMBL/GenBank/DDBJ databases">
        <title>Atta colombica WGS genome.</title>
        <authorList>
            <person name="Nygaard S."/>
            <person name="Hu H."/>
            <person name="Boomsma J."/>
            <person name="Zhang G."/>
        </authorList>
    </citation>
    <scope>NUCLEOTIDE SEQUENCE [LARGE SCALE GENOMIC DNA]</scope>
    <source>
        <strain evidence="10">Treedump-2</strain>
        <tissue evidence="10">Whole body</tissue>
    </source>
</reference>
<dbReference type="STRING" id="520822.A0A195BBE9"/>
<dbReference type="EMBL" id="KQ976532">
    <property type="protein sequence ID" value="KYM81552.1"/>
    <property type="molecule type" value="Genomic_DNA"/>
</dbReference>
<dbReference type="Proteomes" id="UP000078540">
    <property type="component" value="Unassembled WGS sequence"/>
</dbReference>
<evidence type="ECO:0000313" key="10">
    <source>
        <dbReference type="EMBL" id="KYM81552.1"/>
    </source>
</evidence>